<evidence type="ECO:0000256" key="1">
    <source>
        <dbReference type="ARBA" id="ARBA00012513"/>
    </source>
</evidence>
<evidence type="ECO:0000256" key="11">
    <source>
        <dbReference type="SAM" id="MobiDB-lite"/>
    </source>
</evidence>
<dbReference type="InterPro" id="IPR017441">
    <property type="entry name" value="Protein_kinase_ATP_BS"/>
</dbReference>
<dbReference type="SMART" id="SM00133">
    <property type="entry name" value="S_TK_X"/>
    <property type="match status" value="1"/>
</dbReference>
<dbReference type="GO" id="GO:0035556">
    <property type="term" value="P:intracellular signal transduction"/>
    <property type="evidence" value="ECO:0007669"/>
    <property type="project" value="TreeGrafter"/>
</dbReference>
<dbReference type="Gene3D" id="3.30.200.20">
    <property type="entry name" value="Phosphorylase Kinase, domain 1"/>
    <property type="match status" value="2"/>
</dbReference>
<accession>A0AA35IUX1</accession>
<dbReference type="PROSITE" id="PS50011">
    <property type="entry name" value="PROTEIN_KINASE_DOM"/>
    <property type="match status" value="1"/>
</dbReference>
<dbReference type="CDD" id="cd05600">
    <property type="entry name" value="STKc_Sid2p_like"/>
    <property type="match status" value="1"/>
</dbReference>
<evidence type="ECO:0000256" key="2">
    <source>
        <dbReference type="ARBA" id="ARBA00022527"/>
    </source>
</evidence>
<dbReference type="InterPro" id="IPR008271">
    <property type="entry name" value="Ser/Thr_kinase_AS"/>
</dbReference>
<dbReference type="FunFam" id="1.10.510.10:FF:000141">
    <property type="entry name" value="Non-specific serine/threonine protein kinase"/>
    <property type="match status" value="1"/>
</dbReference>
<keyword evidence="2" id="KW-0723">Serine/threonine-protein kinase</keyword>
<dbReference type="GO" id="GO:0000280">
    <property type="term" value="P:nuclear division"/>
    <property type="evidence" value="ECO:0007669"/>
    <property type="project" value="UniProtKB-ARBA"/>
</dbReference>
<dbReference type="SUPFAM" id="SSF56112">
    <property type="entry name" value="Protein kinase-like (PK-like)"/>
    <property type="match status" value="1"/>
</dbReference>
<dbReference type="InterPro" id="IPR000719">
    <property type="entry name" value="Prot_kinase_dom"/>
</dbReference>
<dbReference type="GO" id="GO:0005524">
    <property type="term" value="F:ATP binding"/>
    <property type="evidence" value="ECO:0007669"/>
    <property type="project" value="UniProtKB-UniRule"/>
</dbReference>
<dbReference type="GO" id="GO:0005816">
    <property type="term" value="C:spindle pole body"/>
    <property type="evidence" value="ECO:0007669"/>
    <property type="project" value="TreeGrafter"/>
</dbReference>
<dbReference type="GO" id="GO:0004674">
    <property type="term" value="F:protein serine/threonine kinase activity"/>
    <property type="evidence" value="ECO:0007669"/>
    <property type="project" value="UniProtKB-KW"/>
</dbReference>
<dbReference type="FunFam" id="1.10.510.10:FF:000319">
    <property type="entry name" value="Non-specific serine/threonine protein kinase"/>
    <property type="match status" value="1"/>
</dbReference>
<dbReference type="Pfam" id="PF00433">
    <property type="entry name" value="Pkinase_C"/>
    <property type="match status" value="1"/>
</dbReference>
<feature type="region of interest" description="Disordered" evidence="11">
    <location>
        <begin position="23"/>
        <end position="52"/>
    </location>
</feature>
<evidence type="ECO:0000256" key="5">
    <source>
        <dbReference type="ARBA" id="ARBA00022741"/>
    </source>
</evidence>
<dbReference type="EC" id="2.7.11.1" evidence="1"/>
<dbReference type="InterPro" id="IPR000961">
    <property type="entry name" value="AGC-kinase_C"/>
</dbReference>
<sequence>MFSRSDREVDDLTSNMGHLGFHDLNIPKTTSPKMQYRPDRKSENWKNSSGLSSSYKPCDFNDQDTSKPHISLNHSPKKLPKDFHERASQNTTQRVVNVCQLYFLDYYCDMFDYVISRRQRTKQVLRYLEQQRGVKNIPNAVLNEEWALYLLKEHEVLRKRRLKPKHKDFQILTQVGQGGYGQVYLAKKKDSNEICALKILNKKLLFKLNETNHVLTERDILTTTRSDWLVKLLYAFQDSESLYLAMEFVPGGDFRTLLINTRILKSGHARFYISEMFCAVNALHELGYTHRDLKPENFLIDATGHVKLTDFGLAAGTVSNERIESMKIRLEEVKNLEFPAFTERSIEDRRKIYHKMRKTEINYANSMVGSPDYMALEVLEGKKYDFTVDYWSLGCMLFESLVGYTPFSGSSTNETYENLRYWKKTLRRPRTEDGRAAFSDRTWDLIIRLIADPINRVRSFEQVRKMPYFVEINFGTLRRSSPPFVPQLDDETDAGYFDDFTNEEDMAKYADVFKRQSKLSAMVDDSAVDSKLVGFTFRHKDGKQGSSGILYNGSEHSDPFSTFY</sequence>
<feature type="domain" description="Protein kinase" evidence="12">
    <location>
        <begin position="169"/>
        <end position="469"/>
    </location>
</feature>
<proteinExistence type="predicted"/>
<dbReference type="FunFam" id="3.30.200.20:FF:000109">
    <property type="entry name" value="Non-specific serine/threonine protein kinase"/>
    <property type="match status" value="1"/>
</dbReference>
<evidence type="ECO:0000313" key="14">
    <source>
        <dbReference type="EMBL" id="CAI4036968.1"/>
    </source>
</evidence>
<evidence type="ECO:0000313" key="15">
    <source>
        <dbReference type="Proteomes" id="UP001161438"/>
    </source>
</evidence>
<evidence type="ECO:0000256" key="6">
    <source>
        <dbReference type="ARBA" id="ARBA00022777"/>
    </source>
</evidence>
<dbReference type="PROSITE" id="PS00107">
    <property type="entry name" value="PROTEIN_KINASE_ATP"/>
    <property type="match status" value="1"/>
</dbReference>
<dbReference type="Proteomes" id="UP001161438">
    <property type="component" value="Chromosome 16"/>
</dbReference>
<dbReference type="SMART" id="SM00220">
    <property type="entry name" value="S_TKc"/>
    <property type="match status" value="1"/>
</dbReference>
<evidence type="ECO:0000259" key="13">
    <source>
        <dbReference type="PROSITE" id="PS51285"/>
    </source>
</evidence>
<feature type="binding site" evidence="10">
    <location>
        <position position="198"/>
    </location>
    <ligand>
        <name>ATP</name>
        <dbReference type="ChEBI" id="CHEBI:30616"/>
    </ligand>
</feature>
<dbReference type="AlphaFoldDB" id="A0AA35IUX1"/>
<dbReference type="InterPro" id="IPR011009">
    <property type="entry name" value="Kinase-like_dom_sf"/>
</dbReference>
<dbReference type="Pfam" id="PF00069">
    <property type="entry name" value="Pkinase"/>
    <property type="match status" value="2"/>
</dbReference>
<comment type="catalytic activity">
    <reaction evidence="8">
        <text>L-threonyl-[protein] + ATP = O-phospho-L-threonyl-[protein] + ADP + H(+)</text>
        <dbReference type="Rhea" id="RHEA:46608"/>
        <dbReference type="Rhea" id="RHEA-COMP:11060"/>
        <dbReference type="Rhea" id="RHEA-COMP:11605"/>
        <dbReference type="ChEBI" id="CHEBI:15378"/>
        <dbReference type="ChEBI" id="CHEBI:30013"/>
        <dbReference type="ChEBI" id="CHEBI:30616"/>
        <dbReference type="ChEBI" id="CHEBI:61977"/>
        <dbReference type="ChEBI" id="CHEBI:456216"/>
        <dbReference type="EC" id="2.7.11.1"/>
    </reaction>
</comment>
<organism evidence="14 15">
    <name type="scientific">Saccharomyces mikatae IFO 1815</name>
    <dbReference type="NCBI Taxonomy" id="226126"/>
    <lineage>
        <taxon>Eukaryota</taxon>
        <taxon>Fungi</taxon>
        <taxon>Dikarya</taxon>
        <taxon>Ascomycota</taxon>
        <taxon>Saccharomycotina</taxon>
        <taxon>Saccharomycetes</taxon>
        <taxon>Saccharomycetales</taxon>
        <taxon>Saccharomycetaceae</taxon>
        <taxon>Saccharomyces</taxon>
    </lineage>
</organism>
<keyword evidence="7 10" id="KW-0067">ATP-binding</keyword>
<dbReference type="PANTHER" id="PTHR24356">
    <property type="entry name" value="SERINE/THREONINE-PROTEIN KINASE"/>
    <property type="match status" value="1"/>
</dbReference>
<feature type="domain" description="AGC-kinase C-terminal" evidence="13">
    <location>
        <begin position="470"/>
        <end position="547"/>
    </location>
</feature>
<name>A0AA35IUX1_SACMI</name>
<gene>
    <name evidence="14" type="primary">SMKI16G2650</name>
    <name evidence="14" type="ORF">SMKI_16G2650</name>
</gene>
<keyword evidence="15" id="KW-1185">Reference proteome</keyword>
<dbReference type="InterPro" id="IPR017892">
    <property type="entry name" value="Pkinase_C"/>
</dbReference>
<dbReference type="PROSITE" id="PS51285">
    <property type="entry name" value="AGC_KINASE_CTER"/>
    <property type="match status" value="1"/>
</dbReference>
<evidence type="ECO:0000256" key="9">
    <source>
        <dbReference type="ARBA" id="ARBA00048679"/>
    </source>
</evidence>
<evidence type="ECO:0000256" key="4">
    <source>
        <dbReference type="ARBA" id="ARBA00022679"/>
    </source>
</evidence>
<dbReference type="EMBL" id="OX365772">
    <property type="protein sequence ID" value="CAI4036968.1"/>
    <property type="molecule type" value="Genomic_DNA"/>
</dbReference>
<dbReference type="Gene3D" id="1.10.510.10">
    <property type="entry name" value="Transferase(Phosphotransferase) domain 1"/>
    <property type="match status" value="2"/>
</dbReference>
<dbReference type="RefSeq" id="XP_056080085.1">
    <property type="nucleotide sequence ID" value="XM_056226358.1"/>
</dbReference>
<keyword evidence="6" id="KW-0418">Kinase</keyword>
<keyword evidence="4" id="KW-0808">Transferase</keyword>
<protein>
    <recommendedName>
        <fullName evidence="1">non-specific serine/threonine protein kinase</fullName>
        <ecNumber evidence="1">2.7.11.1</ecNumber>
    </recommendedName>
</protein>
<dbReference type="InterPro" id="IPR050236">
    <property type="entry name" value="Ser_Thr_kinase_AGC"/>
</dbReference>
<keyword evidence="3" id="KW-0597">Phosphoprotein</keyword>
<reference evidence="14" key="1">
    <citation type="submission" date="2022-10" db="EMBL/GenBank/DDBJ databases">
        <authorList>
            <person name="Byrne P K."/>
        </authorList>
    </citation>
    <scope>NUCLEOTIDE SEQUENCE</scope>
    <source>
        <strain evidence="14">IFO1815</strain>
    </source>
</reference>
<comment type="catalytic activity">
    <reaction evidence="9">
        <text>L-seryl-[protein] + ATP = O-phospho-L-seryl-[protein] + ADP + H(+)</text>
        <dbReference type="Rhea" id="RHEA:17989"/>
        <dbReference type="Rhea" id="RHEA-COMP:9863"/>
        <dbReference type="Rhea" id="RHEA-COMP:11604"/>
        <dbReference type="ChEBI" id="CHEBI:15378"/>
        <dbReference type="ChEBI" id="CHEBI:29999"/>
        <dbReference type="ChEBI" id="CHEBI:30616"/>
        <dbReference type="ChEBI" id="CHEBI:83421"/>
        <dbReference type="ChEBI" id="CHEBI:456216"/>
        <dbReference type="EC" id="2.7.11.1"/>
    </reaction>
</comment>
<dbReference type="PROSITE" id="PS00108">
    <property type="entry name" value="PROTEIN_KINASE_ST"/>
    <property type="match status" value="1"/>
</dbReference>
<keyword evidence="5 10" id="KW-0547">Nucleotide-binding</keyword>
<dbReference type="CDD" id="cd21776">
    <property type="entry name" value="MobB_Sid2p-like"/>
    <property type="match status" value="1"/>
</dbReference>
<evidence type="ECO:0000256" key="10">
    <source>
        <dbReference type="PROSITE-ProRule" id="PRU10141"/>
    </source>
</evidence>
<dbReference type="GeneID" id="80921893"/>
<evidence type="ECO:0000256" key="3">
    <source>
        <dbReference type="ARBA" id="ARBA00022553"/>
    </source>
</evidence>
<dbReference type="PANTHER" id="PTHR24356:SF417">
    <property type="entry name" value="CELL CYCLE PROTEIN KINASE DBF2-RELATED"/>
    <property type="match status" value="1"/>
</dbReference>
<dbReference type="GO" id="GO:0005935">
    <property type="term" value="C:cellular bud neck"/>
    <property type="evidence" value="ECO:0007669"/>
    <property type="project" value="UniProtKB-ARBA"/>
</dbReference>
<evidence type="ECO:0000256" key="7">
    <source>
        <dbReference type="ARBA" id="ARBA00022840"/>
    </source>
</evidence>
<evidence type="ECO:0000259" key="12">
    <source>
        <dbReference type="PROSITE" id="PS50011"/>
    </source>
</evidence>
<evidence type="ECO:0000256" key="8">
    <source>
        <dbReference type="ARBA" id="ARBA00047899"/>
    </source>
</evidence>